<evidence type="ECO:0000256" key="17">
    <source>
        <dbReference type="ARBA" id="ARBA00023136"/>
    </source>
</evidence>
<dbReference type="GO" id="GO:0005737">
    <property type="term" value="C:cytoplasm"/>
    <property type="evidence" value="ECO:0007669"/>
    <property type="project" value="TreeGrafter"/>
</dbReference>
<keyword evidence="20" id="KW-0449">Lipoprotein</keyword>
<dbReference type="GO" id="GO:0043171">
    <property type="term" value="P:peptide catabolic process"/>
    <property type="evidence" value="ECO:0007669"/>
    <property type="project" value="TreeGrafter"/>
</dbReference>
<feature type="site" description="Transition state stabilizer" evidence="23">
    <location>
        <position position="442"/>
    </location>
</feature>
<dbReference type="Gene3D" id="1.10.390.10">
    <property type="entry name" value="Neutral Protease Domain 2"/>
    <property type="match status" value="1"/>
</dbReference>
<evidence type="ECO:0000256" key="4">
    <source>
        <dbReference type="ARBA" id="ARBA00010136"/>
    </source>
</evidence>
<dbReference type="InterPro" id="IPR027268">
    <property type="entry name" value="Peptidase_M4/M1_CTD_sf"/>
</dbReference>
<evidence type="ECO:0000256" key="14">
    <source>
        <dbReference type="ARBA" id="ARBA00022968"/>
    </source>
</evidence>
<dbReference type="GO" id="GO:0005615">
    <property type="term" value="C:extracellular space"/>
    <property type="evidence" value="ECO:0007669"/>
    <property type="project" value="TreeGrafter"/>
</dbReference>
<dbReference type="SUPFAM" id="SSF55486">
    <property type="entry name" value="Metalloproteases ('zincins'), catalytic domain"/>
    <property type="match status" value="1"/>
</dbReference>
<comment type="similarity">
    <text evidence="4 24">Belongs to the peptidase M1 family.</text>
</comment>
<dbReference type="FunFam" id="1.25.50.20:FF:000001">
    <property type="entry name" value="Aminopeptidase"/>
    <property type="match status" value="1"/>
</dbReference>
<dbReference type="Pfam" id="PF01433">
    <property type="entry name" value="Peptidase_M1"/>
    <property type="match status" value="1"/>
</dbReference>
<evidence type="ECO:0000256" key="21">
    <source>
        <dbReference type="PIRSR" id="PIRSR634016-1"/>
    </source>
</evidence>
<evidence type="ECO:0000256" key="16">
    <source>
        <dbReference type="ARBA" id="ARBA00023049"/>
    </source>
</evidence>
<protein>
    <recommendedName>
        <fullName evidence="24">Aminopeptidase</fullName>
        <ecNumber evidence="24">3.4.11.-</ecNumber>
    </recommendedName>
</protein>
<dbReference type="GO" id="GO:0006508">
    <property type="term" value="P:proteolysis"/>
    <property type="evidence" value="ECO:0007669"/>
    <property type="project" value="UniProtKB-KW"/>
</dbReference>
<evidence type="ECO:0000313" key="29">
    <source>
        <dbReference type="EMBL" id="CAD7091082.1"/>
    </source>
</evidence>
<dbReference type="FunFam" id="1.10.390.10:FF:000013">
    <property type="entry name" value="Aminopeptidase N"/>
    <property type="match status" value="1"/>
</dbReference>
<dbReference type="PANTHER" id="PTHR11533:SF290">
    <property type="entry name" value="AMINOPEPTIDASE"/>
    <property type="match status" value="1"/>
</dbReference>
<dbReference type="Pfam" id="PF17900">
    <property type="entry name" value="Peptidase_M1_N"/>
    <property type="match status" value="1"/>
</dbReference>
<feature type="signal peptide" evidence="25">
    <location>
        <begin position="1"/>
        <end position="20"/>
    </location>
</feature>
<dbReference type="GO" id="GO:0098552">
    <property type="term" value="C:side of membrane"/>
    <property type="evidence" value="ECO:0007669"/>
    <property type="project" value="UniProtKB-KW"/>
</dbReference>
<evidence type="ECO:0000256" key="15">
    <source>
        <dbReference type="ARBA" id="ARBA00022989"/>
    </source>
</evidence>
<dbReference type="Pfam" id="PF11838">
    <property type="entry name" value="ERAP1_C"/>
    <property type="match status" value="1"/>
</dbReference>
<keyword evidence="13 22" id="KW-0862">Zinc</keyword>
<evidence type="ECO:0000256" key="9">
    <source>
        <dbReference type="ARBA" id="ARBA00022692"/>
    </source>
</evidence>
<dbReference type="FunFam" id="2.60.40.1730:FF:000012">
    <property type="entry name" value="Aminopeptidase N"/>
    <property type="match status" value="1"/>
</dbReference>
<evidence type="ECO:0000259" key="27">
    <source>
        <dbReference type="Pfam" id="PF11838"/>
    </source>
</evidence>
<evidence type="ECO:0000313" key="30">
    <source>
        <dbReference type="Proteomes" id="UP000594454"/>
    </source>
</evidence>
<evidence type="ECO:0000259" key="28">
    <source>
        <dbReference type="Pfam" id="PF17900"/>
    </source>
</evidence>
<dbReference type="PANTHER" id="PTHR11533">
    <property type="entry name" value="PROTEASE M1 ZINC METALLOPROTEASE"/>
    <property type="match status" value="1"/>
</dbReference>
<evidence type="ECO:0000256" key="24">
    <source>
        <dbReference type="RuleBase" id="RU364040"/>
    </source>
</evidence>
<evidence type="ECO:0000256" key="20">
    <source>
        <dbReference type="ARBA" id="ARBA00023288"/>
    </source>
</evidence>
<feature type="binding site" evidence="22">
    <location>
        <position position="360"/>
    </location>
    <ligand>
        <name>Zn(2+)</name>
        <dbReference type="ChEBI" id="CHEBI:29105"/>
        <note>catalytic</note>
    </ligand>
</feature>
<keyword evidence="8 24" id="KW-0645">Protease</keyword>
<evidence type="ECO:0000259" key="26">
    <source>
        <dbReference type="Pfam" id="PF01433"/>
    </source>
</evidence>
<evidence type="ECO:0000256" key="2">
    <source>
        <dbReference type="ARBA" id="ARBA00004606"/>
    </source>
</evidence>
<dbReference type="InterPro" id="IPR042097">
    <property type="entry name" value="Aminopeptidase_N-like_N_sf"/>
</dbReference>
<evidence type="ECO:0000256" key="22">
    <source>
        <dbReference type="PIRSR" id="PIRSR634016-3"/>
    </source>
</evidence>
<feature type="binding site" evidence="22">
    <location>
        <position position="379"/>
    </location>
    <ligand>
        <name>Zn(2+)</name>
        <dbReference type="ChEBI" id="CHEBI:29105"/>
        <note>catalytic</note>
    </ligand>
</feature>
<keyword evidence="7" id="KW-0336">GPI-anchor</keyword>
<evidence type="ECO:0000256" key="3">
    <source>
        <dbReference type="ARBA" id="ARBA00004609"/>
    </source>
</evidence>
<accession>A0A7R8Z2P8</accession>
<dbReference type="FunFam" id="2.60.40.1910:FF:000008">
    <property type="entry name" value="Aminopeptidase"/>
    <property type="match status" value="1"/>
</dbReference>
<organism evidence="29 30">
    <name type="scientific">Hermetia illucens</name>
    <name type="common">Black soldier fly</name>
    <dbReference type="NCBI Taxonomy" id="343691"/>
    <lineage>
        <taxon>Eukaryota</taxon>
        <taxon>Metazoa</taxon>
        <taxon>Ecdysozoa</taxon>
        <taxon>Arthropoda</taxon>
        <taxon>Hexapoda</taxon>
        <taxon>Insecta</taxon>
        <taxon>Pterygota</taxon>
        <taxon>Neoptera</taxon>
        <taxon>Endopterygota</taxon>
        <taxon>Diptera</taxon>
        <taxon>Brachycera</taxon>
        <taxon>Stratiomyomorpha</taxon>
        <taxon>Stratiomyidae</taxon>
        <taxon>Hermetiinae</taxon>
        <taxon>Hermetia</taxon>
    </lineage>
</organism>
<keyword evidence="30" id="KW-1185">Reference proteome</keyword>
<dbReference type="EC" id="3.4.11.-" evidence="24"/>
<keyword evidence="5 24" id="KW-0031">Aminopeptidase</keyword>
<feature type="active site" description="Proton acceptor" evidence="21">
    <location>
        <position position="357"/>
    </location>
</feature>
<dbReference type="InterPro" id="IPR014782">
    <property type="entry name" value="Peptidase_M1_dom"/>
</dbReference>
<comment type="cofactor">
    <cofactor evidence="22 24">
        <name>Zn(2+)</name>
        <dbReference type="ChEBI" id="CHEBI:29105"/>
    </cofactor>
    <text evidence="22 24">Binds 1 zinc ion per subunit.</text>
</comment>
<keyword evidence="15" id="KW-1133">Transmembrane helix</keyword>
<keyword evidence="11 25" id="KW-0732">Signal</keyword>
<dbReference type="SUPFAM" id="SSF63737">
    <property type="entry name" value="Leukotriene A4 hydrolase N-terminal domain"/>
    <property type="match status" value="1"/>
</dbReference>
<keyword evidence="9" id="KW-0812">Transmembrane</keyword>
<dbReference type="GO" id="GO:0016285">
    <property type="term" value="F:alanyl aminopeptidase activity"/>
    <property type="evidence" value="ECO:0007669"/>
    <property type="project" value="UniProtKB-EC"/>
</dbReference>
<sequence>MFRLVFGLVVVSFLVLSIQGALPIDEEWLHPIFYKVAEPQKSDRVVQPINYRLSGDAVPINYNIWLYPRIHLNDFTFSGKVQITFRAERDASEVTLHALQLKINDADLTDLSTQDVYFLYVKEQNTTTDFLTFASLHAEPFQLVAGQEYLLTITYEGSLRTDNGGFYLSSYENDDGQEEYIATTQFQATDARHAFPCFDEPGYKATFDIAIRHGREFSAISNMPLERFIDTDATTRTSYFQTTPKMSTYLIAFVVSKFESTEGDENNIRHRVFSRPNAVAEHPFALETSKKALNYLATYLDVPYHLPKMDNVAIPDFGAGAMENWGLVTYREEYLLYDQQLSTVNTELNIAIMISHEFTHQWFGDLVTLEWWQYLWLNEGFASLYEYLTVNEIYPHYDIMQNFAIGHFQRALLSDGIASPRAMSTYVEDPASISGIFDSVSYAKAACVLRMFQHVLGESNFKKGLSSYLKANAYGVVNEDDLFEHLIEAAKDSNIPGLQSSLLKSFFQSWTQQGGYPVLTVTRDYSAGTFLIDQHIFDNTNDMTKLKTFIVPYNYVLGNKPSFENTGPDGFLLGLPTATVNISASLSKADDWLLLNKQLTGYYRVNYDEKNWNLLASQLLKDHKVINVLNRAQLIDDSVRLAIAGRLYPSVALNLMEYIKNEEDYAPWAAANNVLSAINTFFLGDSQYELYLYYVNKLVSSIYGKLGITEGSSDTVHQKLVRNIAINWACRTKAGTCLDDANKRLNEVIDTGKEVEPSLKVAIFCNGLISGGEKEFVYIFRRILDSNDQAERRQLIPTLGCSTNETLLLEFARTATAYSPEINYRTQERGYILSGIIDKNEVGLLAAITFLREDYESYYELGAAGFMDSSPLMSILSSIASRIYSQQALEEFMELIAEIKEGLPGSESRLDTFVVKAIRNVQWVDRNRDSYIDWLGRFKNSATSAIVSSATLVVAVALSLRSYL</sequence>
<keyword evidence="12 24" id="KW-0378">Hydrolase</keyword>
<dbReference type="EMBL" id="LR899013">
    <property type="protein sequence ID" value="CAD7091082.1"/>
    <property type="molecule type" value="Genomic_DNA"/>
</dbReference>
<keyword evidence="17" id="KW-0472">Membrane</keyword>
<dbReference type="Proteomes" id="UP000594454">
    <property type="component" value="Chromosome 5"/>
</dbReference>
<evidence type="ECO:0000256" key="25">
    <source>
        <dbReference type="SAM" id="SignalP"/>
    </source>
</evidence>
<dbReference type="GO" id="GO:0042277">
    <property type="term" value="F:peptide binding"/>
    <property type="evidence" value="ECO:0007669"/>
    <property type="project" value="TreeGrafter"/>
</dbReference>
<keyword evidence="10 22" id="KW-0479">Metal-binding</keyword>
<evidence type="ECO:0000256" key="13">
    <source>
        <dbReference type="ARBA" id="ARBA00022833"/>
    </source>
</evidence>
<feature type="domain" description="Aminopeptidase N-like N-terminal" evidence="28">
    <location>
        <begin position="58"/>
        <end position="250"/>
    </location>
</feature>
<keyword evidence="18" id="KW-1015">Disulfide bond</keyword>
<dbReference type="InterPro" id="IPR034016">
    <property type="entry name" value="M1_APN-typ"/>
</dbReference>
<keyword evidence="16 24" id="KW-0482">Metalloprotease</keyword>
<feature type="chain" id="PRO_5030784437" description="Aminopeptidase" evidence="25">
    <location>
        <begin position="21"/>
        <end position="964"/>
    </location>
</feature>
<dbReference type="GO" id="GO:0008270">
    <property type="term" value="F:zinc ion binding"/>
    <property type="evidence" value="ECO:0007669"/>
    <property type="project" value="UniProtKB-UniRule"/>
</dbReference>
<evidence type="ECO:0000256" key="11">
    <source>
        <dbReference type="ARBA" id="ARBA00022729"/>
    </source>
</evidence>
<dbReference type="InParanoid" id="A0A7R8Z2P8"/>
<dbReference type="InterPro" id="IPR050344">
    <property type="entry name" value="Peptidase_M1_aminopeptidases"/>
</dbReference>
<dbReference type="PRINTS" id="PR00756">
    <property type="entry name" value="ALADIPTASE"/>
</dbReference>
<evidence type="ECO:0000256" key="5">
    <source>
        <dbReference type="ARBA" id="ARBA00022438"/>
    </source>
</evidence>
<dbReference type="InterPro" id="IPR024571">
    <property type="entry name" value="ERAP1-like_C_dom"/>
</dbReference>
<comment type="catalytic activity">
    <reaction evidence="1">
        <text>Release of an N-terminal amino acid, Xaa-|-Yaa- from a peptide, amide or arylamide. Xaa is preferably Ala, but may be most amino acids including Pro (slow action). When a terminal hydrophobic residue is followed by a prolyl residue, the two may be released as an intact Xaa-Pro dipeptide.</text>
        <dbReference type="EC" id="3.4.11.2"/>
    </reaction>
</comment>
<keyword evidence="14" id="KW-0735">Signal-anchor</keyword>
<evidence type="ECO:0000256" key="23">
    <source>
        <dbReference type="PIRSR" id="PIRSR634016-4"/>
    </source>
</evidence>
<evidence type="ECO:0000256" key="1">
    <source>
        <dbReference type="ARBA" id="ARBA00000098"/>
    </source>
</evidence>
<evidence type="ECO:0000256" key="12">
    <source>
        <dbReference type="ARBA" id="ARBA00022801"/>
    </source>
</evidence>
<evidence type="ECO:0000256" key="10">
    <source>
        <dbReference type="ARBA" id="ARBA00022723"/>
    </source>
</evidence>
<dbReference type="Gene3D" id="2.60.40.1730">
    <property type="entry name" value="tricorn interacting facor f3 domain"/>
    <property type="match status" value="1"/>
</dbReference>
<dbReference type="CDD" id="cd09601">
    <property type="entry name" value="M1_APN-Q_like"/>
    <property type="match status" value="1"/>
</dbReference>
<evidence type="ECO:0000256" key="8">
    <source>
        <dbReference type="ARBA" id="ARBA00022670"/>
    </source>
</evidence>
<keyword evidence="19" id="KW-0325">Glycoprotein</keyword>
<name>A0A7R8Z2P8_HERIL</name>
<evidence type="ECO:0000256" key="19">
    <source>
        <dbReference type="ARBA" id="ARBA00023180"/>
    </source>
</evidence>
<dbReference type="AlphaFoldDB" id="A0A7R8Z2P8"/>
<evidence type="ECO:0000256" key="7">
    <source>
        <dbReference type="ARBA" id="ARBA00022622"/>
    </source>
</evidence>
<dbReference type="GO" id="GO:0070006">
    <property type="term" value="F:metalloaminopeptidase activity"/>
    <property type="evidence" value="ECO:0007669"/>
    <property type="project" value="TreeGrafter"/>
</dbReference>
<dbReference type="Gene3D" id="2.60.40.1910">
    <property type="match status" value="1"/>
</dbReference>
<comment type="subcellular location">
    <subcellularLocation>
        <location evidence="3">Cell membrane</location>
        <topology evidence="3">Lipid-anchor</topology>
        <topology evidence="3">GPI-anchor</topology>
    </subcellularLocation>
    <subcellularLocation>
        <location evidence="2">Membrane</location>
        <topology evidence="2">Single-pass type II membrane protein</topology>
    </subcellularLocation>
</comment>
<dbReference type="InterPro" id="IPR045357">
    <property type="entry name" value="Aminopeptidase_N-like_N"/>
</dbReference>
<keyword evidence="6" id="KW-1003">Cell membrane</keyword>
<dbReference type="GO" id="GO:0005886">
    <property type="term" value="C:plasma membrane"/>
    <property type="evidence" value="ECO:0007669"/>
    <property type="project" value="UniProtKB-SubCell"/>
</dbReference>
<gene>
    <name evidence="29" type="ORF">HERILL_LOCUS13525</name>
</gene>
<feature type="binding site" evidence="22">
    <location>
        <position position="356"/>
    </location>
    <ligand>
        <name>Zn(2+)</name>
        <dbReference type="ChEBI" id="CHEBI:29105"/>
        <note>catalytic</note>
    </ligand>
</feature>
<proteinExistence type="inferred from homology"/>
<dbReference type="Gene3D" id="1.25.50.20">
    <property type="match status" value="1"/>
</dbReference>
<evidence type="ECO:0000256" key="6">
    <source>
        <dbReference type="ARBA" id="ARBA00022475"/>
    </source>
</evidence>
<feature type="domain" description="ERAP1-like C-terminal" evidence="27">
    <location>
        <begin position="592"/>
        <end position="907"/>
    </location>
</feature>
<dbReference type="OrthoDB" id="510539at2759"/>
<dbReference type="InterPro" id="IPR001930">
    <property type="entry name" value="Peptidase_M1"/>
</dbReference>
<evidence type="ECO:0000256" key="18">
    <source>
        <dbReference type="ARBA" id="ARBA00023157"/>
    </source>
</evidence>
<feature type="domain" description="Peptidase M1 membrane alanine aminopeptidase" evidence="26">
    <location>
        <begin position="284"/>
        <end position="510"/>
    </location>
</feature>
<reference evidence="29 30" key="1">
    <citation type="submission" date="2020-11" db="EMBL/GenBank/DDBJ databases">
        <authorList>
            <person name="Wallbank WR R."/>
            <person name="Pardo Diaz C."/>
            <person name="Kozak K."/>
            <person name="Martin S."/>
            <person name="Jiggins C."/>
            <person name="Moest M."/>
            <person name="Warren A I."/>
            <person name="Generalovic N T."/>
            <person name="Byers J.R.P. K."/>
            <person name="Montejo-Kovacevich G."/>
            <person name="Yen C E."/>
        </authorList>
    </citation>
    <scope>NUCLEOTIDE SEQUENCE [LARGE SCALE GENOMIC DNA]</scope>
</reference>